<comment type="caution">
    <text evidence="2">The sequence shown here is derived from an EMBL/GenBank/DDBJ whole genome shotgun (WGS) entry which is preliminary data.</text>
</comment>
<dbReference type="SUPFAM" id="SSF52540">
    <property type="entry name" value="P-loop containing nucleoside triphosphate hydrolases"/>
    <property type="match status" value="1"/>
</dbReference>
<name>A0ABW5ICR3_9PSEU</name>
<organism evidence="2 3">
    <name type="scientific">Amycolatopsis albidoflavus</name>
    <dbReference type="NCBI Taxonomy" id="102226"/>
    <lineage>
        <taxon>Bacteria</taxon>
        <taxon>Bacillati</taxon>
        <taxon>Actinomycetota</taxon>
        <taxon>Actinomycetes</taxon>
        <taxon>Pseudonocardiales</taxon>
        <taxon>Pseudonocardiaceae</taxon>
        <taxon>Amycolatopsis</taxon>
    </lineage>
</organism>
<feature type="transmembrane region" description="Helical" evidence="1">
    <location>
        <begin position="170"/>
        <end position="189"/>
    </location>
</feature>
<feature type="transmembrane region" description="Helical" evidence="1">
    <location>
        <begin position="128"/>
        <end position="149"/>
    </location>
</feature>
<keyword evidence="3" id="KW-1185">Reference proteome</keyword>
<accession>A0ABW5ICR3</accession>
<dbReference type="RefSeq" id="WP_344287721.1">
    <property type="nucleotide sequence ID" value="NZ_BAAAHV010000031.1"/>
</dbReference>
<proteinExistence type="predicted"/>
<feature type="transmembrane region" description="Helical" evidence="1">
    <location>
        <begin position="271"/>
        <end position="295"/>
    </location>
</feature>
<keyword evidence="1" id="KW-1133">Transmembrane helix</keyword>
<feature type="transmembrane region" description="Helical" evidence="1">
    <location>
        <begin position="479"/>
        <end position="501"/>
    </location>
</feature>
<feature type="transmembrane region" description="Helical" evidence="1">
    <location>
        <begin position="513"/>
        <end position="531"/>
    </location>
</feature>
<feature type="transmembrane region" description="Helical" evidence="1">
    <location>
        <begin position="103"/>
        <end position="122"/>
    </location>
</feature>
<dbReference type="Proteomes" id="UP001597542">
    <property type="component" value="Unassembled WGS sequence"/>
</dbReference>
<protein>
    <submittedName>
        <fullName evidence="2">Transcriptional regulator</fullName>
    </submittedName>
</protein>
<dbReference type="InterPro" id="IPR027417">
    <property type="entry name" value="P-loop_NTPase"/>
</dbReference>
<sequence length="901" mass="97911">MNEPNAPFREAEYDRLLNRLRERLAELVQDALAREFSAKQFAETAESDLERISGEVEHRMAGNADETLGATNPQIEELWAAEKTLAAHDNPANRPAGARAAHAMFGLALWFGIGYPLLWWQLQQAFSGLAWFFTVVVLLVAGPVGVWAADRLTARSGKKLIGRTVVNAEIWPFVSFFPTVYLLLLWRLLSSSREAMGGFWSGALWIAAGVVAVGAFLVALSVATVVLETEEPGQRLPAAVVVRGLMAVVLALAAAYFVLVAAVGWPPFAKYVVADAVTLLVMIGFAPLTLSSWLIPPLLSRDERRKNSPSWKQVQAKLRNEVTVAEERWGDAARTEVEQRVKTHLTNVLNPDFTTTLPAYDRHALGQMRAGDRVRTSVAAADRLRELLAGIEGGVIGMAGSRGAGKSTLLEAYRAGKFLEGGYRHIAVMESVPVRYEAREFMLHLYSQTCAEVIKFCRQRGPDEDVASPRRRGWDRRSWPVLAAVLAWLLVGAVGTIVSAAFQADLRAQPTTLWWPLACLFGAAATLSLAARRRPAARLRESSPPPVAKGDLVALRKRAEWARDGIRFQQKHTSGWSGKTGVPMVEAGISGAQEATRNPLTYPEVVHEFLRFVEATIECLSALPKIAPAPVVIIIDELDKIADPDLAHEFINEMKALTAVDVSGLLCLISVSEDALAAFELRGLSVRDAFDSAFDTIVRLEYLALTDAREVLSSRVVGLPDPFISLCHCLAGGLPRELIRVARRMFAGGAELAAIARRLVAEDLAAKRFALLTVVGKAEYDEVLASALVRHLDARTAAEPGALIAAVAAPPVSAGVDVAPALLRLQTETLGYLYYLGTVLEVFGPAFAPGDLERGRAAGDGSFDTLASARQLFPVNARLAWLTISAFRRAWALRVVEPPSA</sequence>
<keyword evidence="1" id="KW-0812">Transmembrane</keyword>
<evidence type="ECO:0000313" key="2">
    <source>
        <dbReference type="EMBL" id="MFD2487231.1"/>
    </source>
</evidence>
<keyword evidence="1" id="KW-0472">Membrane</keyword>
<evidence type="ECO:0000256" key="1">
    <source>
        <dbReference type="SAM" id="Phobius"/>
    </source>
</evidence>
<gene>
    <name evidence="2" type="ORF">ACFSUT_43645</name>
</gene>
<reference evidence="3" key="1">
    <citation type="journal article" date="2019" name="Int. J. Syst. Evol. Microbiol.">
        <title>The Global Catalogue of Microorganisms (GCM) 10K type strain sequencing project: providing services to taxonomists for standard genome sequencing and annotation.</title>
        <authorList>
            <consortium name="The Broad Institute Genomics Platform"/>
            <consortium name="The Broad Institute Genome Sequencing Center for Infectious Disease"/>
            <person name="Wu L."/>
            <person name="Ma J."/>
        </authorList>
    </citation>
    <scope>NUCLEOTIDE SEQUENCE [LARGE SCALE GENOMIC DNA]</scope>
    <source>
        <strain evidence="3">CGMCC 4.7638</strain>
    </source>
</reference>
<feature type="transmembrane region" description="Helical" evidence="1">
    <location>
        <begin position="204"/>
        <end position="227"/>
    </location>
</feature>
<feature type="transmembrane region" description="Helical" evidence="1">
    <location>
        <begin position="239"/>
        <end position="265"/>
    </location>
</feature>
<evidence type="ECO:0000313" key="3">
    <source>
        <dbReference type="Proteomes" id="UP001597542"/>
    </source>
</evidence>
<dbReference type="EMBL" id="JBHUKQ010000026">
    <property type="protein sequence ID" value="MFD2487231.1"/>
    <property type="molecule type" value="Genomic_DNA"/>
</dbReference>